<evidence type="ECO:0000256" key="2">
    <source>
        <dbReference type="ARBA" id="ARBA00023125"/>
    </source>
</evidence>
<comment type="similarity">
    <text evidence="1">Belongs to the bacterial histone-like protein family.</text>
</comment>
<dbReference type="AlphaFoldDB" id="A0A1Y5MI64"/>
<sequence length="86" mass="9849">MLYKDFIDEVASRSGMSKKGTRITLSKTFELAREILQKEGKLNFPTIGHFKLLKVPITDLKGKRRVISKVTYTSSYTLKKLLKGKK</sequence>
<dbReference type="EMBL" id="NDYN01000001">
    <property type="protein sequence ID" value="OUT08993.1"/>
    <property type="molecule type" value="Genomic_DNA"/>
</dbReference>
<dbReference type="InterPro" id="IPR000119">
    <property type="entry name" value="Hist_DNA-bd"/>
</dbReference>
<dbReference type="Pfam" id="PF00216">
    <property type="entry name" value="Bac_DNA_binding"/>
    <property type="match status" value="1"/>
</dbReference>
<evidence type="ECO:0008006" key="6">
    <source>
        <dbReference type="Google" id="ProtNLM"/>
    </source>
</evidence>
<name>A0A1Y5MI64_9BACT</name>
<evidence type="ECO:0000313" key="5">
    <source>
        <dbReference type="Proteomes" id="UP000196317"/>
    </source>
</evidence>
<dbReference type="InterPro" id="IPR010992">
    <property type="entry name" value="IHF-like_DNA-bd_dom_sf"/>
</dbReference>
<evidence type="ECO:0000256" key="1">
    <source>
        <dbReference type="ARBA" id="ARBA00010529"/>
    </source>
</evidence>
<evidence type="ECO:0000313" key="4">
    <source>
        <dbReference type="EMBL" id="OUT08993.1"/>
    </source>
</evidence>
<dbReference type="GO" id="GO:0030527">
    <property type="term" value="F:structural constituent of chromatin"/>
    <property type="evidence" value="ECO:0007669"/>
    <property type="project" value="InterPro"/>
</dbReference>
<organism evidence="3 5">
    <name type="scientific">Campylobacter concisus</name>
    <dbReference type="NCBI Taxonomy" id="199"/>
    <lineage>
        <taxon>Bacteria</taxon>
        <taxon>Pseudomonadati</taxon>
        <taxon>Campylobacterota</taxon>
        <taxon>Epsilonproteobacteria</taxon>
        <taxon>Campylobacterales</taxon>
        <taxon>Campylobacteraceae</taxon>
        <taxon>Campylobacter</taxon>
    </lineage>
</organism>
<comment type="caution">
    <text evidence="3">The sequence shown here is derived from an EMBL/GenBank/DDBJ whole genome shotgun (WGS) entry which is preliminary data.</text>
</comment>
<gene>
    <name evidence="4" type="ORF">B9N65_01230</name>
    <name evidence="3" type="ORF">B9N65_09695</name>
</gene>
<dbReference type="Gene3D" id="4.10.520.10">
    <property type="entry name" value="IHF-like DNA-binding proteins"/>
    <property type="match status" value="1"/>
</dbReference>
<proteinExistence type="inferred from homology"/>
<accession>A0A1Y5MI64</accession>
<dbReference type="SUPFAM" id="SSF47729">
    <property type="entry name" value="IHF-like DNA-binding proteins"/>
    <property type="match status" value="1"/>
</dbReference>
<evidence type="ECO:0000313" key="3">
    <source>
        <dbReference type="EMBL" id="OUT06843.1"/>
    </source>
</evidence>
<protein>
    <recommendedName>
        <fullName evidence="6">DNA-binding protein</fullName>
    </recommendedName>
</protein>
<reference evidence="3 5" key="1">
    <citation type="submission" date="2017-04" db="EMBL/GenBank/DDBJ databases">
        <title>Complete genome of Campylobacter concisus ATCC 33237T and draft genomes for an additional eight well characterized C. concisus strains.</title>
        <authorList>
            <person name="Cornelius A.J."/>
            <person name="Miller W.G."/>
            <person name="Lastovica A.J."/>
            <person name="On S.L."/>
            <person name="French N.P."/>
            <person name="Vandenberg O."/>
            <person name="Biggs P.J."/>
        </authorList>
    </citation>
    <scope>NUCLEOTIDE SEQUENCE [LARGE SCALE GENOMIC DNA]</scope>
    <source>
        <strain evidence="3 5">CCUG 19995</strain>
    </source>
</reference>
<keyword evidence="2" id="KW-0238">DNA-binding</keyword>
<dbReference type="EMBL" id="NDYN01000010">
    <property type="protein sequence ID" value="OUT06843.1"/>
    <property type="molecule type" value="Genomic_DNA"/>
</dbReference>
<dbReference type="Proteomes" id="UP000196317">
    <property type="component" value="Unassembled WGS sequence"/>
</dbReference>
<dbReference type="RefSeq" id="WP_087582490.1">
    <property type="nucleotide sequence ID" value="NZ_NDYN01000001.1"/>
</dbReference>
<dbReference type="GO" id="GO:0003677">
    <property type="term" value="F:DNA binding"/>
    <property type="evidence" value="ECO:0007669"/>
    <property type="project" value="UniProtKB-KW"/>
</dbReference>